<comment type="caution">
    <text evidence="2">The sequence shown here is derived from an EMBL/GenBank/DDBJ whole genome shotgun (WGS) entry which is preliminary data.</text>
</comment>
<dbReference type="VEuPathDB" id="AmoebaDB:NfTy_002830"/>
<gene>
    <name evidence="2" type="ORF">FDP41_007398</name>
</gene>
<dbReference type="EMBL" id="VFQX01000003">
    <property type="protein sequence ID" value="KAF0984221.1"/>
    <property type="molecule type" value="Genomic_DNA"/>
</dbReference>
<organism evidence="2 3">
    <name type="scientific">Naegleria fowleri</name>
    <name type="common">Brain eating amoeba</name>
    <dbReference type="NCBI Taxonomy" id="5763"/>
    <lineage>
        <taxon>Eukaryota</taxon>
        <taxon>Discoba</taxon>
        <taxon>Heterolobosea</taxon>
        <taxon>Tetramitia</taxon>
        <taxon>Eutetramitia</taxon>
        <taxon>Vahlkampfiidae</taxon>
        <taxon>Naegleria</taxon>
    </lineage>
</organism>
<accession>A0A6A5CAF8</accession>
<feature type="compositionally biased region" description="Low complexity" evidence="1">
    <location>
        <begin position="29"/>
        <end position="44"/>
    </location>
</feature>
<proteinExistence type="predicted"/>
<name>A0A6A5CAF8_NAEFO</name>
<evidence type="ECO:0000313" key="2">
    <source>
        <dbReference type="EMBL" id="KAF0984221.1"/>
    </source>
</evidence>
<keyword evidence="3" id="KW-1185">Reference proteome</keyword>
<protein>
    <submittedName>
        <fullName evidence="2">Uncharacterized protein</fullName>
    </submittedName>
</protein>
<feature type="region of interest" description="Disordered" evidence="1">
    <location>
        <begin position="265"/>
        <end position="284"/>
    </location>
</feature>
<sequence>MDSPPTLNGSHHFSSSSSVSVGGGGGECSLGSTRSSFSSSSSGGNPMVINTSNNSLSGCNPCSTSSQQASSGCATITNIPLSMAQRSMQFVQSKNEAFRRDSMKSIITKQRKTKDIQGHAGTAASEALKLRLSNENVHIPSRPSIESKDNNNIWQHDYRVSFSLFQLNEDYKKRLTPKPNFSSTTSVHDFLRTVERCQAFSTHSSPLDETILEADDTMSACCLPPTNSNNNFSSFQDKPSNPTLNSSLVNYYSSNYKLKSTVPDLNSHHSNHQSPSGIITHEEDDDDAFPLSTKLKRMMNHQKEHHENKIRNQNAKEEKDKKLYLSIEQSLPAMINVFILDNQHLLDSSIVFSIQNVNDRHSFVIDPRFNIPCLKKGERFVLSVHNRHLKPVRFCIMFRDPTGTHVSIYPKKVKLLQSLESDLEYLPSKEQVSQVFDSSLLPTIADMNNATTCKVSLILMATTHIKINNAISEICSRIQGVEKNPNSVKAAIMDRDKQQNHPLLDSSSSFKRVSLKSIELMIENN</sequence>
<dbReference type="OrthoDB" id="10355892at2759"/>
<dbReference type="VEuPathDB" id="AmoebaDB:FDP41_007398"/>
<dbReference type="GeneID" id="68114616"/>
<feature type="compositionally biased region" description="Low complexity" evidence="1">
    <location>
        <begin position="9"/>
        <end position="20"/>
    </location>
</feature>
<dbReference type="AlphaFoldDB" id="A0A6A5CAF8"/>
<reference evidence="2 3" key="1">
    <citation type="journal article" date="2019" name="Sci. Rep.">
        <title>Nanopore sequencing improves the draft genome of the human pathogenic amoeba Naegleria fowleri.</title>
        <authorList>
            <person name="Liechti N."/>
            <person name="Schurch N."/>
            <person name="Bruggmann R."/>
            <person name="Wittwer M."/>
        </authorList>
    </citation>
    <scope>NUCLEOTIDE SEQUENCE [LARGE SCALE GENOMIC DNA]</scope>
    <source>
        <strain evidence="2 3">ATCC 30894</strain>
    </source>
</reference>
<dbReference type="VEuPathDB" id="AmoebaDB:NF0000610"/>
<dbReference type="Proteomes" id="UP000444721">
    <property type="component" value="Unassembled WGS sequence"/>
</dbReference>
<feature type="region of interest" description="Disordered" evidence="1">
    <location>
        <begin position="1"/>
        <end position="49"/>
    </location>
</feature>
<dbReference type="RefSeq" id="XP_044568934.1">
    <property type="nucleotide sequence ID" value="XM_044711138.1"/>
</dbReference>
<evidence type="ECO:0000313" key="3">
    <source>
        <dbReference type="Proteomes" id="UP000444721"/>
    </source>
</evidence>
<evidence type="ECO:0000256" key="1">
    <source>
        <dbReference type="SAM" id="MobiDB-lite"/>
    </source>
</evidence>